<dbReference type="PIRSF" id="PIRSF015947">
    <property type="entry name" value="26S_Psome_Rpn2"/>
    <property type="match status" value="1"/>
</dbReference>
<dbReference type="InterPro" id="IPR040623">
    <property type="entry name" value="RPN2_C"/>
</dbReference>
<dbReference type="Pfam" id="PF01851">
    <property type="entry name" value="PC_rep"/>
    <property type="match status" value="1"/>
</dbReference>
<feature type="domain" description="26S proteasome non-ATPase regulatory subunit 1/RPN2 N-terminal" evidence="7">
    <location>
        <begin position="5"/>
        <end position="285"/>
    </location>
</feature>
<evidence type="ECO:0000256" key="1">
    <source>
        <dbReference type="ARBA" id="ARBA00006308"/>
    </source>
</evidence>
<feature type="compositionally biased region" description="Basic and acidic residues" evidence="5">
    <location>
        <begin position="791"/>
        <end position="803"/>
    </location>
</feature>
<evidence type="ECO:0000259" key="7">
    <source>
        <dbReference type="Pfam" id="PF21505"/>
    </source>
</evidence>
<dbReference type="EMBL" id="JAPFFF010000008">
    <property type="protein sequence ID" value="KAK8884788.1"/>
    <property type="molecule type" value="Genomic_DNA"/>
</dbReference>
<evidence type="ECO:0000256" key="4">
    <source>
        <dbReference type="PIRNR" id="PIRNR015947"/>
    </source>
</evidence>
<proteinExistence type="inferred from homology"/>
<dbReference type="Proteomes" id="UP001470230">
    <property type="component" value="Unassembled WGS sequence"/>
</dbReference>
<dbReference type="InterPro" id="IPR016642">
    <property type="entry name" value="26S_Psome_Rpn2"/>
</dbReference>
<dbReference type="Gene3D" id="1.25.10.10">
    <property type="entry name" value="Leucine-rich Repeat Variant"/>
    <property type="match status" value="1"/>
</dbReference>
<reference evidence="8 9" key="1">
    <citation type="submission" date="2024-04" db="EMBL/GenBank/DDBJ databases">
        <title>Tritrichomonas musculus Genome.</title>
        <authorList>
            <person name="Alves-Ferreira E."/>
            <person name="Grigg M."/>
            <person name="Lorenzi H."/>
            <person name="Galac M."/>
        </authorList>
    </citation>
    <scope>NUCLEOTIDE SEQUENCE [LARGE SCALE GENOMIC DNA]</scope>
    <source>
        <strain evidence="8 9">EAF2021</strain>
    </source>
</reference>
<dbReference type="GO" id="GO:0000502">
    <property type="term" value="C:proteasome complex"/>
    <property type="evidence" value="ECO:0007669"/>
    <property type="project" value="UniProtKB-KW"/>
</dbReference>
<gene>
    <name evidence="8" type="ORF">M9Y10_043908</name>
</gene>
<dbReference type="InterPro" id="IPR011989">
    <property type="entry name" value="ARM-like"/>
</dbReference>
<evidence type="ECO:0000259" key="6">
    <source>
        <dbReference type="Pfam" id="PF18004"/>
    </source>
</evidence>
<dbReference type="InterPro" id="IPR016024">
    <property type="entry name" value="ARM-type_fold"/>
</dbReference>
<dbReference type="Pfam" id="PF13646">
    <property type="entry name" value="HEAT_2"/>
    <property type="match status" value="1"/>
</dbReference>
<evidence type="ECO:0000313" key="9">
    <source>
        <dbReference type="Proteomes" id="UP001470230"/>
    </source>
</evidence>
<dbReference type="PANTHER" id="PTHR10943">
    <property type="entry name" value="26S PROTEASOME NON-ATPASE REGULATORY SUBUNIT"/>
    <property type="match status" value="1"/>
</dbReference>
<accession>A0ABR2K1M5</accession>
<protein>
    <submittedName>
        <fullName evidence="8">Proteasome regulatory particle base subunit</fullName>
    </submittedName>
</protein>
<keyword evidence="3 4" id="KW-0647">Proteasome</keyword>
<dbReference type="InterPro" id="IPR048570">
    <property type="entry name" value="PSMD1_RPN2_N"/>
</dbReference>
<comment type="caution">
    <text evidence="8">The sequence shown here is derived from an EMBL/GenBank/DDBJ whole genome shotgun (WGS) entry which is preliminary data.</text>
</comment>
<evidence type="ECO:0000256" key="3">
    <source>
        <dbReference type="ARBA" id="ARBA00022942"/>
    </source>
</evidence>
<feature type="domain" description="26S proteasome regulatory subunit RPN2 C-terminal" evidence="6">
    <location>
        <begin position="742"/>
        <end position="896"/>
    </location>
</feature>
<sequence length="900" mass="100356">MLGTSEGLLSYLEDEDDSSKIHGLTELIRIVGEEWAQIADRISMIQDLANNEQFSGHEIAASLASRTLYYTGNLRESVDYALKANDCFDIHRTDPYSKTLISQTIFAYSSYVNTHQTPPEKLTKVVQQILDCFLKDQKYDEALALGIECRSLTHIKSALEGSPKLVSGAVRITNRSVDDIDYRNALLKLFVDFATNNCDKFMLTQILLSLDDHEQTSKVIIDLKQSSSSDNWLLAYQIAFELAENASQKFRSNIIKALPEEMSDIKDILKRKKLIELYFNFLYTNRDTKLIETIQGLRDGTDEKAKLIKSSIQLAYSLIYASTGDDSYYRDQKNNEWFRPANNDDWSKFTSIAGLGAIHSGRFDEASIFFEPYFRKDSTQYGTGGALFAYGLILANYTWNDDIIHTITNLLQTTQSAVIKHGGCFGLGLIAMGSQNQDYYTIIRQILNDKNQADPVAGEAAGYALGLIMLGSGNAAIINDLFDVAKNTRHEKIARGVSFGIAFMMYGLEDKSIEIVDKLLSEREPILRESAAWVTALAYVGTSSNTGLQKLLHISTSDVNDNVRRAATIGLGFILSRDPQRLPNIIKLLAQSYNPAVRNGAALATAIAFSGSGNNEAIEIIKPLLKDEDPFVVQSAMISMALILQEQSDTAVPYCKEFREFLRKKITKNTTRSIAVSRQEVVQWGVSIAYGILNAGGRNVIVSCNNLNGENSMPATVGLAMFCNYFYWHPLTLMITLAYHPTAIIGLDESLQVVDWTFFCWKQQSYFDNPPSFDQEAPVVKIDEARKLTVTKNSDRKAEEEAKVAAQEAAKTENNGEKKEEASKAEEPAAKEDSSAENAPLQKTESGDDQDVDFFQCPNNTRVTPDQFKNLQFDADFNYIPVTGKVLHNGIVMLKTAPKD</sequence>
<name>A0ABR2K1M5_9EUKA</name>
<feature type="compositionally biased region" description="Basic and acidic residues" evidence="5">
    <location>
        <begin position="810"/>
        <end position="834"/>
    </location>
</feature>
<keyword evidence="2" id="KW-0677">Repeat</keyword>
<dbReference type="InterPro" id="IPR002015">
    <property type="entry name" value="Proteasome/cyclosome_rpt"/>
</dbReference>
<comment type="similarity">
    <text evidence="1 4">Belongs to the proteasome subunit S1 family.</text>
</comment>
<dbReference type="SUPFAM" id="SSF48371">
    <property type="entry name" value="ARM repeat"/>
    <property type="match status" value="1"/>
</dbReference>
<keyword evidence="9" id="KW-1185">Reference proteome</keyword>
<evidence type="ECO:0000256" key="2">
    <source>
        <dbReference type="ARBA" id="ARBA00022737"/>
    </source>
</evidence>
<evidence type="ECO:0000313" key="8">
    <source>
        <dbReference type="EMBL" id="KAK8884788.1"/>
    </source>
</evidence>
<dbReference type="Pfam" id="PF18004">
    <property type="entry name" value="RPN2_C"/>
    <property type="match status" value="1"/>
</dbReference>
<organism evidence="8 9">
    <name type="scientific">Tritrichomonas musculus</name>
    <dbReference type="NCBI Taxonomy" id="1915356"/>
    <lineage>
        <taxon>Eukaryota</taxon>
        <taxon>Metamonada</taxon>
        <taxon>Parabasalia</taxon>
        <taxon>Tritrichomonadida</taxon>
        <taxon>Tritrichomonadidae</taxon>
        <taxon>Tritrichomonas</taxon>
    </lineage>
</organism>
<dbReference type="PANTHER" id="PTHR10943:SF2">
    <property type="entry name" value="26S PROTEASOME NON-ATPASE REGULATORY SUBUNIT 1"/>
    <property type="match status" value="1"/>
</dbReference>
<evidence type="ECO:0000256" key="5">
    <source>
        <dbReference type="SAM" id="MobiDB-lite"/>
    </source>
</evidence>
<dbReference type="Pfam" id="PF21505">
    <property type="entry name" value="RPN2_N"/>
    <property type="match status" value="1"/>
</dbReference>
<feature type="region of interest" description="Disordered" evidence="5">
    <location>
        <begin position="791"/>
        <end position="860"/>
    </location>
</feature>